<dbReference type="Pfam" id="PF09737">
    <property type="entry name" value="Det1"/>
    <property type="match status" value="1"/>
</dbReference>
<reference evidence="1 2" key="1">
    <citation type="submission" date="2024-02" db="EMBL/GenBank/DDBJ databases">
        <authorList>
            <person name="Vignale AGUSTIN F."/>
            <person name="Sosa J E."/>
            <person name="Modenutti C."/>
        </authorList>
    </citation>
    <scope>NUCLEOTIDE SEQUENCE [LARGE SCALE GENOMIC DNA]</scope>
</reference>
<dbReference type="InterPro" id="IPR008928">
    <property type="entry name" value="6-hairpin_glycosidase_sf"/>
</dbReference>
<gene>
    <name evidence="1" type="ORF">ILEXP_LOCUS9461</name>
</gene>
<organism evidence="1 2">
    <name type="scientific">Ilex paraguariensis</name>
    <name type="common">yerba mate</name>
    <dbReference type="NCBI Taxonomy" id="185542"/>
    <lineage>
        <taxon>Eukaryota</taxon>
        <taxon>Viridiplantae</taxon>
        <taxon>Streptophyta</taxon>
        <taxon>Embryophyta</taxon>
        <taxon>Tracheophyta</taxon>
        <taxon>Spermatophyta</taxon>
        <taxon>Magnoliopsida</taxon>
        <taxon>eudicotyledons</taxon>
        <taxon>Gunneridae</taxon>
        <taxon>Pentapetalae</taxon>
        <taxon>asterids</taxon>
        <taxon>campanulids</taxon>
        <taxon>Aquifoliales</taxon>
        <taxon>Aquifoliaceae</taxon>
        <taxon>Ilex</taxon>
    </lineage>
</organism>
<dbReference type="EMBL" id="CAUOFW020001180">
    <property type="protein sequence ID" value="CAK9141835.1"/>
    <property type="molecule type" value="Genomic_DNA"/>
</dbReference>
<evidence type="ECO:0000313" key="2">
    <source>
        <dbReference type="Proteomes" id="UP001642360"/>
    </source>
</evidence>
<proteinExistence type="predicted"/>
<dbReference type="AlphaFoldDB" id="A0ABC8RAX5"/>
<keyword evidence="2" id="KW-1185">Reference proteome</keyword>
<protein>
    <recommendedName>
        <fullName evidence="3">Light-mediated development protein DET1</fullName>
    </recommendedName>
</protein>
<evidence type="ECO:0008006" key="3">
    <source>
        <dbReference type="Google" id="ProtNLM"/>
    </source>
</evidence>
<dbReference type="PANTHER" id="PTHR13374:SF3">
    <property type="entry name" value="DET1 HOMOLOG"/>
    <property type="match status" value="1"/>
</dbReference>
<dbReference type="Proteomes" id="UP001642360">
    <property type="component" value="Unassembled WGS sequence"/>
</dbReference>
<evidence type="ECO:0000313" key="1">
    <source>
        <dbReference type="EMBL" id="CAK9141835.1"/>
    </source>
</evidence>
<dbReference type="InterPro" id="IPR019138">
    <property type="entry name" value="De-etiolated_protein_1_Det1"/>
</dbReference>
<comment type="caution">
    <text evidence="1">The sequence shown here is derived from an EMBL/GenBank/DDBJ whole genome shotgun (WGS) entry which is preliminary data.</text>
</comment>
<dbReference type="PANTHER" id="PTHR13374">
    <property type="entry name" value="DET1 HOMOLOG DE-ETIOLATED-1 HOMOLOG"/>
    <property type="match status" value="1"/>
</dbReference>
<sequence>MEALLSASPSSMNCTMRHLSFLSRSTGDIAIGQEYLSIPDQSKLHQVPLDHVGNGQHHNSPIPFNSFLSGIKQRLLSFIYRRIWNEETDQTPRIQCLKKKFFFHFQDYVDLIIWKVQFLDRRHLLIKFGSVDGGVSRNADNHPAFFAVYNMETTEIIAFYQNSPDELYFLFEQFCDHFHAISKNSLHMNFISSHSNNIHALEQLRCNKNKANSFSQFVKKMLASLPFSCQSQSPSPYFDQSLFRFDEKLISATDRHRQSTDHPIRFISRQLNILKFKIKPGPEGGSTDTRTKKISSFHFHPFLPLALSVQQTLFMQPAVVNIHFRR</sequence>
<accession>A0ABC8RAX5</accession>
<name>A0ABC8RAX5_9AQUA</name>
<dbReference type="SUPFAM" id="SSF48208">
    <property type="entry name" value="Six-hairpin glycosidases"/>
    <property type="match status" value="1"/>
</dbReference>